<evidence type="ECO:0000256" key="12">
    <source>
        <dbReference type="SAM" id="Phobius"/>
    </source>
</evidence>
<evidence type="ECO:0000256" key="1">
    <source>
        <dbReference type="ARBA" id="ARBA00004141"/>
    </source>
</evidence>
<keyword evidence="3" id="KW-0716">Sensory transduction</keyword>
<keyword evidence="14" id="KW-0675">Receptor</keyword>
<dbReference type="InterPro" id="IPR005821">
    <property type="entry name" value="Ion_trans_dom"/>
</dbReference>
<dbReference type="EMBL" id="KQ971338">
    <property type="protein sequence ID" value="KYB28014.1"/>
    <property type="molecule type" value="Genomic_DNA"/>
</dbReference>
<feature type="domain" description="Ion transport" evidence="13">
    <location>
        <begin position="979"/>
        <end position="1197"/>
    </location>
</feature>
<feature type="transmembrane region" description="Helical" evidence="12">
    <location>
        <begin position="973"/>
        <end position="994"/>
    </location>
</feature>
<dbReference type="GO" id="GO:0022857">
    <property type="term" value="F:transmembrane transporter activity"/>
    <property type="evidence" value="ECO:0000318"/>
    <property type="project" value="GO_Central"/>
</dbReference>
<comment type="subcellular location">
    <subcellularLocation>
        <location evidence="1">Membrane</location>
        <topology evidence="1">Multi-pass membrane protein</topology>
    </subcellularLocation>
</comment>
<dbReference type="OMA" id="HYATHYR"/>
<dbReference type="InterPro" id="IPR002110">
    <property type="entry name" value="Ankyrin_rpt"/>
</dbReference>
<feature type="transmembrane region" description="Helical" evidence="12">
    <location>
        <begin position="1036"/>
        <end position="1054"/>
    </location>
</feature>
<feature type="transmembrane region" description="Helical" evidence="12">
    <location>
        <begin position="556"/>
        <end position="576"/>
    </location>
</feature>
<organism evidence="14 15">
    <name type="scientific">Tribolium castaneum</name>
    <name type="common">Red flour beetle</name>
    <dbReference type="NCBI Taxonomy" id="7070"/>
    <lineage>
        <taxon>Eukaryota</taxon>
        <taxon>Metazoa</taxon>
        <taxon>Ecdysozoa</taxon>
        <taxon>Arthropoda</taxon>
        <taxon>Hexapoda</taxon>
        <taxon>Insecta</taxon>
        <taxon>Pterygota</taxon>
        <taxon>Neoptera</taxon>
        <taxon>Endopterygota</taxon>
        <taxon>Coleoptera</taxon>
        <taxon>Polyphaga</taxon>
        <taxon>Cucujiformia</taxon>
        <taxon>Tenebrionidae</taxon>
        <taxon>Tenebrionidae incertae sedis</taxon>
        <taxon>Tribolium</taxon>
    </lineage>
</organism>
<keyword evidence="4 12" id="KW-0812">Transmembrane</keyword>
<evidence type="ECO:0000256" key="11">
    <source>
        <dbReference type="SAM" id="Coils"/>
    </source>
</evidence>
<dbReference type="PANTHER" id="PTHR47143:SF4">
    <property type="entry name" value="TRANSIENT RECEPTOR POTENTIAL CATION CHANNEL PROTEIN PAINLESS"/>
    <property type="match status" value="1"/>
</dbReference>
<evidence type="ECO:0000313" key="15">
    <source>
        <dbReference type="Proteomes" id="UP000007266"/>
    </source>
</evidence>
<dbReference type="SMART" id="SM00248">
    <property type="entry name" value="ANK"/>
    <property type="match status" value="7"/>
</dbReference>
<gene>
    <name evidence="14" type="primary">AUGUSTUS-3.0.2_32838</name>
    <name evidence="14" type="ORF">TcasGA2_TC032838</name>
</gene>
<reference evidence="14 15" key="1">
    <citation type="journal article" date="2008" name="Nature">
        <title>The genome of the model beetle and pest Tribolium castaneum.</title>
        <authorList>
            <consortium name="Tribolium Genome Sequencing Consortium"/>
            <person name="Richards S."/>
            <person name="Gibbs R.A."/>
            <person name="Weinstock G.M."/>
            <person name="Brown S.J."/>
            <person name="Denell R."/>
            <person name="Beeman R.W."/>
            <person name="Gibbs R."/>
            <person name="Beeman R.W."/>
            <person name="Brown S.J."/>
            <person name="Bucher G."/>
            <person name="Friedrich M."/>
            <person name="Grimmelikhuijzen C.J."/>
            <person name="Klingler M."/>
            <person name="Lorenzen M."/>
            <person name="Richards S."/>
            <person name="Roth S."/>
            <person name="Schroder R."/>
            <person name="Tautz D."/>
            <person name="Zdobnov E.M."/>
            <person name="Muzny D."/>
            <person name="Gibbs R.A."/>
            <person name="Weinstock G.M."/>
            <person name="Attaway T."/>
            <person name="Bell S."/>
            <person name="Buhay C.J."/>
            <person name="Chandrabose M.N."/>
            <person name="Chavez D."/>
            <person name="Clerk-Blankenburg K.P."/>
            <person name="Cree A."/>
            <person name="Dao M."/>
            <person name="Davis C."/>
            <person name="Chacko J."/>
            <person name="Dinh H."/>
            <person name="Dugan-Rocha S."/>
            <person name="Fowler G."/>
            <person name="Garner T.T."/>
            <person name="Garnes J."/>
            <person name="Gnirke A."/>
            <person name="Hawes A."/>
            <person name="Hernandez J."/>
            <person name="Hines S."/>
            <person name="Holder M."/>
            <person name="Hume J."/>
            <person name="Jhangiani S.N."/>
            <person name="Joshi V."/>
            <person name="Khan Z.M."/>
            <person name="Jackson L."/>
            <person name="Kovar C."/>
            <person name="Kowis A."/>
            <person name="Lee S."/>
            <person name="Lewis L.R."/>
            <person name="Margolis J."/>
            <person name="Morgan M."/>
            <person name="Nazareth L.V."/>
            <person name="Nguyen N."/>
            <person name="Okwuonu G."/>
            <person name="Parker D."/>
            <person name="Richards S."/>
            <person name="Ruiz S.J."/>
            <person name="Santibanez J."/>
            <person name="Savard J."/>
            <person name="Scherer S.E."/>
            <person name="Schneider B."/>
            <person name="Sodergren E."/>
            <person name="Tautz D."/>
            <person name="Vattahil S."/>
            <person name="Villasana D."/>
            <person name="White C.S."/>
            <person name="Wright R."/>
            <person name="Park Y."/>
            <person name="Beeman R.W."/>
            <person name="Lord J."/>
            <person name="Oppert B."/>
            <person name="Lorenzen M."/>
            <person name="Brown S."/>
            <person name="Wang L."/>
            <person name="Savard J."/>
            <person name="Tautz D."/>
            <person name="Richards S."/>
            <person name="Weinstock G."/>
            <person name="Gibbs R.A."/>
            <person name="Liu Y."/>
            <person name="Worley K."/>
            <person name="Weinstock G."/>
            <person name="Elsik C.G."/>
            <person name="Reese J.T."/>
            <person name="Elhaik E."/>
            <person name="Landan G."/>
            <person name="Graur D."/>
            <person name="Arensburger P."/>
            <person name="Atkinson P."/>
            <person name="Beeman R.W."/>
            <person name="Beidler J."/>
            <person name="Brown S.J."/>
            <person name="Demuth J.P."/>
            <person name="Drury D.W."/>
            <person name="Du Y.Z."/>
            <person name="Fujiwara H."/>
            <person name="Lorenzen M."/>
            <person name="Maselli V."/>
            <person name="Osanai M."/>
            <person name="Park Y."/>
            <person name="Robertson H.M."/>
            <person name="Tu Z."/>
            <person name="Wang J.J."/>
            <person name="Wang S."/>
            <person name="Richards S."/>
            <person name="Song H."/>
            <person name="Zhang L."/>
            <person name="Sodergren E."/>
            <person name="Werner D."/>
            <person name="Stanke M."/>
            <person name="Morgenstern B."/>
            <person name="Solovyev V."/>
            <person name="Kosarev P."/>
            <person name="Brown G."/>
            <person name="Chen H.C."/>
            <person name="Ermolaeva O."/>
            <person name="Hlavina W."/>
            <person name="Kapustin Y."/>
            <person name="Kiryutin B."/>
            <person name="Kitts P."/>
            <person name="Maglott D."/>
            <person name="Pruitt K."/>
            <person name="Sapojnikov V."/>
            <person name="Souvorov A."/>
            <person name="Mackey A.J."/>
            <person name="Waterhouse R.M."/>
            <person name="Wyder S."/>
            <person name="Zdobnov E.M."/>
            <person name="Zdobnov E.M."/>
            <person name="Wyder S."/>
            <person name="Kriventseva E.V."/>
            <person name="Kadowaki T."/>
            <person name="Bork P."/>
            <person name="Aranda M."/>
            <person name="Bao R."/>
            <person name="Beermann A."/>
            <person name="Berns N."/>
            <person name="Bolognesi R."/>
            <person name="Bonneton F."/>
            <person name="Bopp D."/>
            <person name="Brown S.J."/>
            <person name="Bucher G."/>
            <person name="Butts T."/>
            <person name="Chaumot A."/>
            <person name="Denell R.E."/>
            <person name="Ferrier D.E."/>
            <person name="Friedrich M."/>
            <person name="Gordon C.M."/>
            <person name="Jindra M."/>
            <person name="Klingler M."/>
            <person name="Lan Q."/>
            <person name="Lattorff H.M."/>
            <person name="Laudet V."/>
            <person name="von Levetsow C."/>
            <person name="Liu Z."/>
            <person name="Lutz R."/>
            <person name="Lynch J.A."/>
            <person name="da Fonseca R.N."/>
            <person name="Posnien N."/>
            <person name="Reuter R."/>
            <person name="Roth S."/>
            <person name="Savard J."/>
            <person name="Schinko J.B."/>
            <person name="Schmitt C."/>
            <person name="Schoppmeier M."/>
            <person name="Schroder R."/>
            <person name="Shippy T.D."/>
            <person name="Simonnet F."/>
            <person name="Marques-Souza H."/>
            <person name="Tautz D."/>
            <person name="Tomoyasu Y."/>
            <person name="Trauner J."/>
            <person name="Van der Zee M."/>
            <person name="Vervoort M."/>
            <person name="Wittkopp N."/>
            <person name="Wimmer E.A."/>
            <person name="Yang X."/>
            <person name="Jones A.K."/>
            <person name="Sattelle D.B."/>
            <person name="Ebert P.R."/>
            <person name="Nelson D."/>
            <person name="Scott J.G."/>
            <person name="Beeman R.W."/>
            <person name="Muthukrishnan S."/>
            <person name="Kramer K.J."/>
            <person name="Arakane Y."/>
            <person name="Beeman R.W."/>
            <person name="Zhu Q."/>
            <person name="Hogenkamp D."/>
            <person name="Dixit R."/>
            <person name="Oppert B."/>
            <person name="Jiang H."/>
            <person name="Zou Z."/>
            <person name="Marshall J."/>
            <person name="Elpidina E."/>
            <person name="Vinokurov K."/>
            <person name="Oppert C."/>
            <person name="Zou Z."/>
            <person name="Evans J."/>
            <person name="Lu Z."/>
            <person name="Zhao P."/>
            <person name="Sumathipala N."/>
            <person name="Altincicek B."/>
            <person name="Vilcinskas A."/>
            <person name="Williams M."/>
            <person name="Hultmark D."/>
            <person name="Hetru C."/>
            <person name="Jiang H."/>
            <person name="Grimmelikhuijzen C.J."/>
            <person name="Hauser F."/>
            <person name="Cazzamali G."/>
            <person name="Williamson M."/>
            <person name="Park Y."/>
            <person name="Li B."/>
            <person name="Tanaka Y."/>
            <person name="Predel R."/>
            <person name="Neupert S."/>
            <person name="Schachtner J."/>
            <person name="Verleyen P."/>
            <person name="Raible F."/>
            <person name="Bork P."/>
            <person name="Friedrich M."/>
            <person name="Walden K.K."/>
            <person name="Robertson H.M."/>
            <person name="Angeli S."/>
            <person name="Foret S."/>
            <person name="Bucher G."/>
            <person name="Schuetz S."/>
            <person name="Maleszka R."/>
            <person name="Wimmer E.A."/>
            <person name="Beeman R.W."/>
            <person name="Lorenzen M."/>
            <person name="Tomoyasu Y."/>
            <person name="Miller S.C."/>
            <person name="Grossmann D."/>
            <person name="Bucher G."/>
        </authorList>
    </citation>
    <scope>NUCLEOTIDE SEQUENCE [LARGE SCALE GENOMIC DNA]</scope>
    <source>
        <strain evidence="14 15">Georgia GA2</strain>
    </source>
</reference>
<feature type="transmembrane region" description="Helical" evidence="12">
    <location>
        <begin position="1104"/>
        <end position="1125"/>
    </location>
</feature>
<keyword evidence="7" id="KW-0040">ANK repeat</keyword>
<keyword evidence="9 12" id="KW-0472">Membrane</keyword>
<dbReference type="GO" id="GO:0034703">
    <property type="term" value="C:cation channel complex"/>
    <property type="evidence" value="ECO:0007669"/>
    <property type="project" value="UniProtKB-ARBA"/>
</dbReference>
<dbReference type="Proteomes" id="UP000007266">
    <property type="component" value="Linkage group 4"/>
</dbReference>
<reference evidence="14 15" key="2">
    <citation type="journal article" date="2010" name="Nucleic Acids Res.">
        <title>BeetleBase in 2010: revisions to provide comprehensive genomic information for Tribolium castaneum.</title>
        <authorList>
            <person name="Kim H.S."/>
            <person name="Murphy T."/>
            <person name="Xia J."/>
            <person name="Caragea D."/>
            <person name="Park Y."/>
            <person name="Beeman R.W."/>
            <person name="Lorenzen M.D."/>
            <person name="Butcher S."/>
            <person name="Manak J.R."/>
            <person name="Brown S.J."/>
        </authorList>
    </citation>
    <scope>GENOME REANNOTATION</scope>
    <source>
        <strain evidence="14 15">Georgia GA2</strain>
    </source>
</reference>
<evidence type="ECO:0000256" key="10">
    <source>
        <dbReference type="ARBA" id="ARBA00023303"/>
    </source>
</evidence>
<feature type="coiled-coil region" evidence="11">
    <location>
        <begin position="820"/>
        <end position="847"/>
    </location>
</feature>
<dbReference type="STRING" id="7070.A0A139WJG0"/>
<sequence length="1325" mass="154014">MICGKRSVTSEQQKKLLKYVRNNDTKSIVKLLRHHNELLSVEYHHPFDNHNIFIIACNDSNSMHDVKGATISTLIDLGANFTEPTKNDHWEGIHYAAINANAEKLQAIIQHLTVQEANSLVYCSKHVPSKYPFRQDKTYFKSYSNNALSVILKYGKRSESFYECCELLIRKGVTVDQVDSNGLKPLDLIKEDKRLVAILEQCQSSETFGQDQVKNTFELAKLRQTEPFLALDLSKDQADDVDGPAEAYSSCTLLQLCCAKGLTPCVKHLLDKGTNPNKTFVKNPNSPIMIAMKEDHEDIVRLLLENPHLTLPEDILIKLQIKYKNVKNFARIDKYMELVLDHLHNYDKSRLSEYLLAKDELNRTALHYATHYRCSENILKLLSLGAPLTERDLFGYTPMHSIEASVLEQFFDNCVNIPKSEKEIDNMLYELRNKKQKFAIEINYEALIGVNGESDVHESEFLDQLVKMKNLTYLLNHPVISSYLAVKWRRFKWLVYLNLLLYFIAYGSLLFYGFEYSTYSITSNSLLIISVDLMFMLEFSQMLIFRTDYLKRVENIIDIILIGGVIYIIAAGWFKALLNENKENIRVAFAVVFLTSTLGIFMQLGNLPFFTVKVIILKQICISFCKYMIFYLFPVMAFFFCFYILQETDEDVFFQTLYDVTTMFAGDPDSSYPQQFSANPIFSHIIYVVFIVLIAIILQNLLIGLAVSDLQDIQKEAQFVDKKERAHYITNIERVIFGKYRESSDGIFRSFFRKLLQICNVFTKDRVLVIQPYNYGCVYVKDNPGNKQYIRDQTIIDLLQNIFKDLSMNKNQEIEAPYSLKVVCERLQRIENLLEKLDDELNRTALHYATHYRCLENILKLLSMGAPLTERDLFGYTPMHSIEASVLEQFFDNCVNIPKSEKEIDNMLYELRNKKQKFAIEINYEALIGVNGESDVHESEFLDQLVKMKNLTYLLNHPVISSYLAVKWRRFKWLVYLNLLLYFIAYGSLLFYGFEYSTYSITSNSLLIISVDLMFMLEFSQMLIFRTDYLKRVENIIDIILIGGVIYIIAAGWFEALLNENKENIRVAFAVVFLTSTLGIFMQLGNLPFFTVKVIILKQICISFCKYMIFYLFPVMAFFFCFYILQETDEDVFFQTLYDVTTMFAGDPDSSYPQQFSANPIFSHIIYVVFIVLIAIILQNLLIGLAVSDLQDIQKEAQFVDKKERAHYITNIERVIFGKYRESSDGIFRSFFRKLLQICNVFTKDRVLVIQPYNYGCVYVKDNPGNKQYIRDQTIIDLLQNIFKDLSMNKNQEIEAPYSLKVVCERLQRIENLLEKLDVNDLLKK</sequence>
<evidence type="ECO:0000256" key="4">
    <source>
        <dbReference type="ARBA" id="ARBA00022692"/>
    </source>
</evidence>
<evidence type="ECO:0000256" key="5">
    <source>
        <dbReference type="ARBA" id="ARBA00022737"/>
    </source>
</evidence>
<dbReference type="Gene3D" id="1.25.40.20">
    <property type="entry name" value="Ankyrin repeat-containing domain"/>
    <property type="match status" value="3"/>
</dbReference>
<evidence type="ECO:0000256" key="2">
    <source>
        <dbReference type="ARBA" id="ARBA00022448"/>
    </source>
</evidence>
<evidence type="ECO:0000313" key="14">
    <source>
        <dbReference type="EMBL" id="KYB28014.1"/>
    </source>
</evidence>
<feature type="transmembrane region" description="Helical" evidence="12">
    <location>
        <begin position="526"/>
        <end position="544"/>
    </location>
</feature>
<dbReference type="InterPro" id="IPR036770">
    <property type="entry name" value="Ankyrin_rpt-contain_sf"/>
</dbReference>
<feature type="transmembrane region" description="Helical" evidence="12">
    <location>
        <begin position="685"/>
        <end position="707"/>
    </location>
</feature>
<keyword evidence="10" id="KW-0407">Ion channel</keyword>
<dbReference type="InterPro" id="IPR052076">
    <property type="entry name" value="TRP_cation_channel"/>
</dbReference>
<evidence type="ECO:0000256" key="9">
    <source>
        <dbReference type="ARBA" id="ARBA00023136"/>
    </source>
</evidence>
<keyword evidence="15" id="KW-1185">Reference proteome</keyword>
<feature type="transmembrane region" description="Helical" evidence="12">
    <location>
        <begin position="1006"/>
        <end position="1024"/>
    </location>
</feature>
<keyword evidence="8" id="KW-0406">Ion transport</keyword>
<feature type="transmembrane region" description="Helical" evidence="12">
    <location>
        <begin position="588"/>
        <end position="612"/>
    </location>
</feature>
<name>A0A139WJG0_TRICA</name>
<dbReference type="SUPFAM" id="SSF48403">
    <property type="entry name" value="Ankyrin repeat"/>
    <property type="match status" value="2"/>
</dbReference>
<dbReference type="Pfam" id="PF12796">
    <property type="entry name" value="Ank_2"/>
    <property type="match status" value="1"/>
</dbReference>
<feature type="transmembrane region" description="Helical" evidence="12">
    <location>
        <begin position="1165"/>
        <end position="1187"/>
    </location>
</feature>
<dbReference type="GO" id="GO:1902495">
    <property type="term" value="C:transmembrane transporter complex"/>
    <property type="evidence" value="ECO:0000318"/>
    <property type="project" value="GO_Central"/>
</dbReference>
<keyword evidence="2" id="KW-0813">Transport</keyword>
<evidence type="ECO:0000256" key="3">
    <source>
        <dbReference type="ARBA" id="ARBA00022606"/>
    </source>
</evidence>
<keyword evidence="5" id="KW-0677">Repeat</keyword>
<feature type="transmembrane region" description="Helical" evidence="12">
    <location>
        <begin position="624"/>
        <end position="645"/>
    </location>
</feature>
<proteinExistence type="predicted"/>
<dbReference type="PANTHER" id="PTHR47143">
    <property type="entry name" value="TRANSIENT RECEPTOR POTENTIAL CATION CHANNEL PROTEIN PAINLESS"/>
    <property type="match status" value="1"/>
</dbReference>
<keyword evidence="11" id="KW-0175">Coiled coil</keyword>
<feature type="domain" description="Ion transport" evidence="13">
    <location>
        <begin position="499"/>
        <end position="717"/>
    </location>
</feature>
<evidence type="ECO:0000256" key="7">
    <source>
        <dbReference type="ARBA" id="ARBA00023043"/>
    </source>
</evidence>
<protein>
    <submittedName>
        <fullName evidence="14">Transient receptor potential channel pyrexia-like Protein</fullName>
    </submittedName>
</protein>
<dbReference type="GO" id="GO:0005216">
    <property type="term" value="F:monoatomic ion channel activity"/>
    <property type="evidence" value="ECO:0007669"/>
    <property type="project" value="InterPro"/>
</dbReference>
<dbReference type="GO" id="GO:0034220">
    <property type="term" value="P:monoatomic ion transmembrane transport"/>
    <property type="evidence" value="ECO:0000318"/>
    <property type="project" value="GO_Central"/>
</dbReference>
<dbReference type="InParanoid" id="A0A139WJG0"/>
<evidence type="ECO:0000259" key="13">
    <source>
        <dbReference type="Pfam" id="PF00520"/>
    </source>
</evidence>
<keyword evidence="6 12" id="KW-1133">Transmembrane helix</keyword>
<evidence type="ECO:0000256" key="8">
    <source>
        <dbReference type="ARBA" id="ARBA00023065"/>
    </source>
</evidence>
<dbReference type="Pfam" id="PF00520">
    <property type="entry name" value="Ion_trans"/>
    <property type="match status" value="2"/>
</dbReference>
<evidence type="ECO:0000256" key="6">
    <source>
        <dbReference type="ARBA" id="ARBA00022989"/>
    </source>
</evidence>
<accession>A0A139WJG0</accession>
<feature type="transmembrane region" description="Helical" evidence="12">
    <location>
        <begin position="1066"/>
        <end position="1092"/>
    </location>
</feature>
<feature type="transmembrane region" description="Helical" evidence="12">
    <location>
        <begin position="493"/>
        <end position="514"/>
    </location>
</feature>